<accession>K3WGG6</accession>
<reference evidence="3" key="1">
    <citation type="journal article" date="2010" name="Genome Biol.">
        <title>Genome sequence of the necrotrophic plant pathogen Pythium ultimum reveals original pathogenicity mechanisms and effector repertoire.</title>
        <authorList>
            <person name="Levesque C.A."/>
            <person name="Brouwer H."/>
            <person name="Cano L."/>
            <person name="Hamilton J.P."/>
            <person name="Holt C."/>
            <person name="Huitema E."/>
            <person name="Raffaele S."/>
            <person name="Robideau G.P."/>
            <person name="Thines M."/>
            <person name="Win J."/>
            <person name="Zerillo M.M."/>
            <person name="Beakes G.W."/>
            <person name="Boore J.L."/>
            <person name="Busam D."/>
            <person name="Dumas B."/>
            <person name="Ferriera S."/>
            <person name="Fuerstenberg S.I."/>
            <person name="Gachon C.M."/>
            <person name="Gaulin E."/>
            <person name="Govers F."/>
            <person name="Grenville-Briggs L."/>
            <person name="Horner N."/>
            <person name="Hostetler J."/>
            <person name="Jiang R.H."/>
            <person name="Johnson J."/>
            <person name="Krajaejun T."/>
            <person name="Lin H."/>
            <person name="Meijer H.J."/>
            <person name="Moore B."/>
            <person name="Morris P."/>
            <person name="Phuntmart V."/>
            <person name="Puiu D."/>
            <person name="Shetty J."/>
            <person name="Stajich J.E."/>
            <person name="Tripathy S."/>
            <person name="Wawra S."/>
            <person name="van West P."/>
            <person name="Whitty B.R."/>
            <person name="Coutinho P.M."/>
            <person name="Henrissat B."/>
            <person name="Martin F."/>
            <person name="Thomas P.D."/>
            <person name="Tyler B.M."/>
            <person name="De Vries R.P."/>
            <person name="Kamoun S."/>
            <person name="Yandell M."/>
            <person name="Tisserat N."/>
            <person name="Buell C.R."/>
        </authorList>
    </citation>
    <scope>NUCLEOTIDE SEQUENCE</scope>
    <source>
        <strain evidence="3">DAOM:BR144</strain>
    </source>
</reference>
<protein>
    <submittedName>
        <fullName evidence="2">Uncharacterized protein</fullName>
    </submittedName>
</protein>
<keyword evidence="3" id="KW-1185">Reference proteome</keyword>
<dbReference type="AlphaFoldDB" id="K3WGG6"/>
<evidence type="ECO:0000256" key="1">
    <source>
        <dbReference type="SAM" id="MobiDB-lite"/>
    </source>
</evidence>
<evidence type="ECO:0000313" key="2">
    <source>
        <dbReference type="EnsemblProtists" id="PYU1_T004057"/>
    </source>
</evidence>
<dbReference type="OMA" id="PRQEMYM"/>
<dbReference type="Proteomes" id="UP000019132">
    <property type="component" value="Unassembled WGS sequence"/>
</dbReference>
<dbReference type="InParanoid" id="K3WGG6"/>
<dbReference type="eggNOG" id="ENOG502SMGV">
    <property type="taxonomic scope" value="Eukaryota"/>
</dbReference>
<sequence>MPATYNFNTLGSNVAMPVDVWIPRISKLWSAISDANCPPPSSDNYRQWTLAQLKMEISQRKLKVDYKTRNKEAYAKLLLASDNAVAVSNRSATTPQAAPVQVCKPAPTVVQQPHQVPQAMPVISRSQPEPSPPRNRPLQIPQRPPRAIPAIAKALQPSSSQKQQPSQITQTIPVVSMPTSKVQQVRAKISVISDDDEPCTFSELVEVRDTPSSYLQKRKHVSSPIHSWEIESGIKHHEHMQNQLRIKAAKLDLETRRIEMENKRDAHSQKYQDVQLQLAQEQLKQAKIQTEKTKVEWMIDQVLQRKRLRDAGMSENEISALL</sequence>
<evidence type="ECO:0000313" key="3">
    <source>
        <dbReference type="Proteomes" id="UP000019132"/>
    </source>
</evidence>
<organism evidence="2 3">
    <name type="scientific">Globisporangium ultimum (strain ATCC 200006 / CBS 805.95 / DAOM BR144)</name>
    <name type="common">Pythium ultimum</name>
    <dbReference type="NCBI Taxonomy" id="431595"/>
    <lineage>
        <taxon>Eukaryota</taxon>
        <taxon>Sar</taxon>
        <taxon>Stramenopiles</taxon>
        <taxon>Oomycota</taxon>
        <taxon>Peronosporomycetes</taxon>
        <taxon>Pythiales</taxon>
        <taxon>Pythiaceae</taxon>
        <taxon>Globisporangium</taxon>
    </lineage>
</organism>
<dbReference type="HOGENOM" id="CLU_061690_0_0_1"/>
<name>K3WGG6_GLOUD</name>
<reference evidence="3" key="2">
    <citation type="submission" date="2010-04" db="EMBL/GenBank/DDBJ databases">
        <authorList>
            <person name="Buell R."/>
            <person name="Hamilton J."/>
            <person name="Hostetler J."/>
        </authorList>
    </citation>
    <scope>NUCLEOTIDE SEQUENCE [LARGE SCALE GENOMIC DNA]</scope>
    <source>
        <strain evidence="3">DAOM:BR144</strain>
    </source>
</reference>
<dbReference type="EnsemblProtists" id="PYU1_T004057">
    <property type="protein sequence ID" value="PYU1_T004057"/>
    <property type="gene ID" value="PYU1_G004047"/>
</dbReference>
<reference evidence="2" key="3">
    <citation type="submission" date="2015-02" db="UniProtKB">
        <authorList>
            <consortium name="EnsemblProtists"/>
        </authorList>
    </citation>
    <scope>IDENTIFICATION</scope>
    <source>
        <strain evidence="2">DAOM BR144</strain>
    </source>
</reference>
<dbReference type="VEuPathDB" id="FungiDB:PYU1_G004047"/>
<proteinExistence type="predicted"/>
<dbReference type="EMBL" id="GL376567">
    <property type="status" value="NOT_ANNOTATED_CDS"/>
    <property type="molecule type" value="Genomic_DNA"/>
</dbReference>
<feature type="region of interest" description="Disordered" evidence="1">
    <location>
        <begin position="123"/>
        <end position="142"/>
    </location>
</feature>